<dbReference type="Proteomes" id="UP000326759">
    <property type="component" value="Unassembled WGS sequence"/>
</dbReference>
<sequence length="182" mass="20784">MNWNDASVKVSLSSYLWKSGHSHNRATRSVLRNQMGRSAIVYIHLNLLNNKNTNPLTCCESSENNCLCQIADSASRAMLAISNTNLITFCNHHFLSYEHFFSWNFNSKITSCNHNAVRFLNDGINIFTTLMIFNFANNFNVFSLFAKDTSDFLHTCSISNERCENHIHLLLNTENEIPSVLL</sequence>
<evidence type="ECO:0000313" key="2">
    <source>
        <dbReference type="Proteomes" id="UP000326759"/>
    </source>
</evidence>
<organism evidence="1 2">
    <name type="scientific">Armadillidium nasatum</name>
    <dbReference type="NCBI Taxonomy" id="96803"/>
    <lineage>
        <taxon>Eukaryota</taxon>
        <taxon>Metazoa</taxon>
        <taxon>Ecdysozoa</taxon>
        <taxon>Arthropoda</taxon>
        <taxon>Crustacea</taxon>
        <taxon>Multicrustacea</taxon>
        <taxon>Malacostraca</taxon>
        <taxon>Eumalacostraca</taxon>
        <taxon>Peracarida</taxon>
        <taxon>Isopoda</taxon>
        <taxon>Oniscidea</taxon>
        <taxon>Crinocheta</taxon>
        <taxon>Armadillidiidae</taxon>
        <taxon>Armadillidium</taxon>
    </lineage>
</organism>
<evidence type="ECO:0000313" key="1">
    <source>
        <dbReference type="EMBL" id="KAB7500781.1"/>
    </source>
</evidence>
<protein>
    <submittedName>
        <fullName evidence="1">Uncharacterized protein</fullName>
    </submittedName>
</protein>
<dbReference type="AlphaFoldDB" id="A0A5N5T2N2"/>
<dbReference type="EMBL" id="SEYY01012679">
    <property type="protein sequence ID" value="KAB7500781.1"/>
    <property type="molecule type" value="Genomic_DNA"/>
</dbReference>
<reference evidence="1 2" key="1">
    <citation type="journal article" date="2019" name="PLoS Biol.">
        <title>Sex chromosomes control vertical transmission of feminizing Wolbachia symbionts in an isopod.</title>
        <authorList>
            <person name="Becking T."/>
            <person name="Chebbi M.A."/>
            <person name="Giraud I."/>
            <person name="Moumen B."/>
            <person name="Laverre T."/>
            <person name="Caubet Y."/>
            <person name="Peccoud J."/>
            <person name="Gilbert C."/>
            <person name="Cordaux R."/>
        </authorList>
    </citation>
    <scope>NUCLEOTIDE SEQUENCE [LARGE SCALE GENOMIC DNA]</scope>
    <source>
        <strain evidence="1">ANa2</strain>
        <tissue evidence="1">Whole body excluding digestive tract and cuticle</tissue>
    </source>
</reference>
<comment type="caution">
    <text evidence="1">The sequence shown here is derived from an EMBL/GenBank/DDBJ whole genome shotgun (WGS) entry which is preliminary data.</text>
</comment>
<name>A0A5N5T2N2_9CRUS</name>
<keyword evidence="2" id="KW-1185">Reference proteome</keyword>
<proteinExistence type="predicted"/>
<accession>A0A5N5T2N2</accession>
<gene>
    <name evidence="1" type="ORF">Anas_07043</name>
</gene>